<dbReference type="InterPro" id="IPR041916">
    <property type="entry name" value="Anti_sigma_zinc_sf"/>
</dbReference>
<organism evidence="14 15">
    <name type="scientific">Candidatus Brachybacterium intestinipullorum</name>
    <dbReference type="NCBI Taxonomy" id="2838512"/>
    <lineage>
        <taxon>Bacteria</taxon>
        <taxon>Bacillati</taxon>
        <taxon>Actinomycetota</taxon>
        <taxon>Actinomycetes</taxon>
        <taxon>Micrococcales</taxon>
        <taxon>Dermabacteraceae</taxon>
        <taxon>Brachybacterium</taxon>
    </lineage>
</organism>
<comment type="subcellular location">
    <subcellularLocation>
        <location evidence="2">Cell membrane</location>
    </subcellularLocation>
    <subcellularLocation>
        <location evidence="1">Membrane</location>
        <topology evidence="1">Single-pass membrane protein</topology>
    </subcellularLocation>
</comment>
<evidence type="ECO:0000256" key="10">
    <source>
        <dbReference type="ARBA" id="ARBA00030803"/>
    </source>
</evidence>
<evidence type="ECO:0000256" key="7">
    <source>
        <dbReference type="ARBA" id="ARBA00023136"/>
    </source>
</evidence>
<feature type="region of interest" description="Disordered" evidence="11">
    <location>
        <begin position="72"/>
        <end position="111"/>
    </location>
</feature>
<keyword evidence="5 12" id="KW-1133">Transmembrane helix</keyword>
<evidence type="ECO:0000256" key="5">
    <source>
        <dbReference type="ARBA" id="ARBA00022989"/>
    </source>
</evidence>
<dbReference type="PANTHER" id="PTHR37461">
    <property type="entry name" value="ANTI-SIGMA-K FACTOR RSKA"/>
    <property type="match status" value="1"/>
</dbReference>
<keyword evidence="4 12" id="KW-0812">Transmembrane</keyword>
<keyword evidence="7 12" id="KW-0472">Membrane</keyword>
<dbReference type="GO" id="GO:0005886">
    <property type="term" value="C:plasma membrane"/>
    <property type="evidence" value="ECO:0007669"/>
    <property type="project" value="UniProtKB-SubCell"/>
</dbReference>
<feature type="region of interest" description="Disordered" evidence="11">
    <location>
        <begin position="31"/>
        <end position="58"/>
    </location>
</feature>
<keyword evidence="3" id="KW-1003">Cell membrane</keyword>
<dbReference type="InterPro" id="IPR051474">
    <property type="entry name" value="Anti-sigma-K/W_factor"/>
</dbReference>
<keyword evidence="8" id="KW-0804">Transcription</keyword>
<keyword evidence="6" id="KW-0805">Transcription regulation</keyword>
<reference evidence="14" key="2">
    <citation type="submission" date="2021-04" db="EMBL/GenBank/DDBJ databases">
        <authorList>
            <person name="Gilroy R."/>
        </authorList>
    </citation>
    <scope>NUCLEOTIDE SEQUENCE</scope>
    <source>
        <strain evidence="14">CHK130-7132</strain>
    </source>
</reference>
<evidence type="ECO:0000256" key="12">
    <source>
        <dbReference type="SAM" id="Phobius"/>
    </source>
</evidence>
<evidence type="ECO:0000256" key="9">
    <source>
        <dbReference type="ARBA" id="ARBA00029829"/>
    </source>
</evidence>
<dbReference type="EMBL" id="DWWC01000327">
    <property type="protein sequence ID" value="HJC71024.1"/>
    <property type="molecule type" value="Genomic_DNA"/>
</dbReference>
<evidence type="ECO:0000313" key="14">
    <source>
        <dbReference type="EMBL" id="HJC71024.1"/>
    </source>
</evidence>
<dbReference type="InterPro" id="IPR018764">
    <property type="entry name" value="RskA_C"/>
</dbReference>
<feature type="transmembrane region" description="Helical" evidence="12">
    <location>
        <begin position="126"/>
        <end position="145"/>
    </location>
</feature>
<comment type="caution">
    <text evidence="14">The sequence shown here is derived from an EMBL/GenBank/DDBJ whole genome shotgun (WGS) entry which is preliminary data.</text>
</comment>
<evidence type="ECO:0000256" key="1">
    <source>
        <dbReference type="ARBA" id="ARBA00004167"/>
    </source>
</evidence>
<dbReference type="Proteomes" id="UP000823854">
    <property type="component" value="Unassembled WGS sequence"/>
</dbReference>
<dbReference type="GO" id="GO:0016989">
    <property type="term" value="F:sigma factor antagonist activity"/>
    <property type="evidence" value="ECO:0007669"/>
    <property type="project" value="TreeGrafter"/>
</dbReference>
<dbReference type="PANTHER" id="PTHR37461:SF1">
    <property type="entry name" value="ANTI-SIGMA-K FACTOR RSKA"/>
    <property type="match status" value="1"/>
</dbReference>
<proteinExistence type="predicted"/>
<sequence>MNEQEHISTGAWALNALDADERERMRRHLTEHPEAATEARAFEETAGELAGSLPPLAPRPELKTAVMARIATTRQLSPLPGEEREPAYRSEPSDPAEPSAPVEQPGATEPVVSLDRYRASVRRSRWTAVAAAALLLTTIAGAGLWNSERTAQQEMQATLAAMESQQATAQQETEMLSGILAAHDSARIAVPVTDGGSLELMYSREQQAMIVQPAGLEALPEGRAYQLWMIDGDEITSAGMLEDPETPMMHSGAIPQGVVVGLTIEPAGGSEQPTMDPIGKEVLS</sequence>
<feature type="compositionally biased region" description="Basic and acidic residues" evidence="11">
    <location>
        <begin position="81"/>
        <end position="92"/>
    </location>
</feature>
<reference evidence="14" key="1">
    <citation type="journal article" date="2021" name="PeerJ">
        <title>Extensive microbial diversity within the chicken gut microbiome revealed by metagenomics and culture.</title>
        <authorList>
            <person name="Gilroy R."/>
            <person name="Ravi A."/>
            <person name="Getino M."/>
            <person name="Pursley I."/>
            <person name="Horton D.L."/>
            <person name="Alikhan N.F."/>
            <person name="Baker D."/>
            <person name="Gharbi K."/>
            <person name="Hall N."/>
            <person name="Watson M."/>
            <person name="Adriaenssens E.M."/>
            <person name="Foster-Nyarko E."/>
            <person name="Jarju S."/>
            <person name="Secka A."/>
            <person name="Antonio M."/>
            <person name="Oren A."/>
            <person name="Chaudhuri R.R."/>
            <person name="La Ragione R."/>
            <person name="Hildebrand F."/>
            <person name="Pallen M.J."/>
        </authorList>
    </citation>
    <scope>NUCLEOTIDE SEQUENCE</scope>
    <source>
        <strain evidence="14">CHK130-7132</strain>
    </source>
</reference>
<feature type="domain" description="Anti-sigma K factor RskA C-terminal" evidence="13">
    <location>
        <begin position="127"/>
        <end position="277"/>
    </location>
</feature>
<dbReference type="AlphaFoldDB" id="A0A9D2Q1A4"/>
<evidence type="ECO:0000259" key="13">
    <source>
        <dbReference type="Pfam" id="PF10099"/>
    </source>
</evidence>
<dbReference type="Pfam" id="PF10099">
    <property type="entry name" value="RskA_C"/>
    <property type="match status" value="1"/>
</dbReference>
<evidence type="ECO:0000256" key="4">
    <source>
        <dbReference type="ARBA" id="ARBA00022692"/>
    </source>
</evidence>
<evidence type="ECO:0000256" key="8">
    <source>
        <dbReference type="ARBA" id="ARBA00023163"/>
    </source>
</evidence>
<evidence type="ECO:0000256" key="11">
    <source>
        <dbReference type="SAM" id="MobiDB-lite"/>
    </source>
</evidence>
<accession>A0A9D2Q1A4</accession>
<evidence type="ECO:0000256" key="2">
    <source>
        <dbReference type="ARBA" id="ARBA00004236"/>
    </source>
</evidence>
<evidence type="ECO:0000256" key="3">
    <source>
        <dbReference type="ARBA" id="ARBA00022475"/>
    </source>
</evidence>
<gene>
    <name evidence="14" type="ORF">H9932_15290</name>
</gene>
<evidence type="ECO:0000256" key="6">
    <source>
        <dbReference type="ARBA" id="ARBA00023015"/>
    </source>
</evidence>
<protein>
    <recommendedName>
        <fullName evidence="10">Regulator of SigK</fullName>
    </recommendedName>
    <alternativeName>
        <fullName evidence="9">Sigma-K anti-sigma factor RskA</fullName>
    </alternativeName>
</protein>
<dbReference type="Gene3D" id="1.10.10.1320">
    <property type="entry name" value="Anti-sigma factor, zinc-finger domain"/>
    <property type="match status" value="1"/>
</dbReference>
<dbReference type="GO" id="GO:0006417">
    <property type="term" value="P:regulation of translation"/>
    <property type="evidence" value="ECO:0007669"/>
    <property type="project" value="TreeGrafter"/>
</dbReference>
<evidence type="ECO:0000313" key="15">
    <source>
        <dbReference type="Proteomes" id="UP000823854"/>
    </source>
</evidence>
<feature type="compositionally biased region" description="Basic and acidic residues" evidence="11">
    <location>
        <begin position="31"/>
        <end position="43"/>
    </location>
</feature>
<name>A0A9D2Q1A4_9MICO</name>